<keyword evidence="2" id="KW-1185">Reference proteome</keyword>
<comment type="caution">
    <text evidence="1">The sequence shown here is derived from an EMBL/GenBank/DDBJ whole genome shotgun (WGS) entry which is preliminary data.</text>
</comment>
<dbReference type="Proteomes" id="UP000607559">
    <property type="component" value="Unassembled WGS sequence"/>
</dbReference>
<proteinExistence type="predicted"/>
<sequence length="305" mass="33934">MERLKELLTQLKEQFDHKAEPARMLETAKSIEAELELLASQPAPAKVMPTKIAVMMPSATKIYAGQPPAQPAPEPKKDLAAQRNNAPAGVVNGVNGAHSEAKMEVPAAAPVTPVPVEPLDTADVRHDTADGHYDSADNQHDSANARYMPPAQAAPVPPDHAIETVTLEKPLDRGVWPFNPLADKPIDRFTLSQRSKEVNDVIGMSGTSLNDKLKSDVADLKTTLNGAPVRDLRKAIGVNDRYVFINQLFRGDEVMYERSLKTINGFRILPEAEYWMERELKVKLGWDENREATRHFYQLVKRRFS</sequence>
<evidence type="ECO:0000313" key="2">
    <source>
        <dbReference type="Proteomes" id="UP000607559"/>
    </source>
</evidence>
<organism evidence="1 2">
    <name type="scientific">Puia dinghuensis</name>
    <dbReference type="NCBI Taxonomy" id="1792502"/>
    <lineage>
        <taxon>Bacteria</taxon>
        <taxon>Pseudomonadati</taxon>
        <taxon>Bacteroidota</taxon>
        <taxon>Chitinophagia</taxon>
        <taxon>Chitinophagales</taxon>
        <taxon>Chitinophagaceae</taxon>
        <taxon>Puia</taxon>
    </lineage>
</organism>
<dbReference type="AlphaFoldDB" id="A0A8J2XRU3"/>
<reference evidence="1" key="2">
    <citation type="submission" date="2020-09" db="EMBL/GenBank/DDBJ databases">
        <authorList>
            <person name="Sun Q."/>
            <person name="Zhou Y."/>
        </authorList>
    </citation>
    <scope>NUCLEOTIDE SEQUENCE</scope>
    <source>
        <strain evidence="1">CGMCC 1.15448</strain>
    </source>
</reference>
<gene>
    <name evidence="1" type="ORF">GCM10011511_29510</name>
</gene>
<accession>A0A8J2XRU3</accession>
<reference evidence="1" key="1">
    <citation type="journal article" date="2014" name="Int. J. Syst. Evol. Microbiol.">
        <title>Complete genome sequence of Corynebacterium casei LMG S-19264T (=DSM 44701T), isolated from a smear-ripened cheese.</title>
        <authorList>
            <consortium name="US DOE Joint Genome Institute (JGI-PGF)"/>
            <person name="Walter F."/>
            <person name="Albersmeier A."/>
            <person name="Kalinowski J."/>
            <person name="Ruckert C."/>
        </authorList>
    </citation>
    <scope>NUCLEOTIDE SEQUENCE</scope>
    <source>
        <strain evidence="1">CGMCC 1.15448</strain>
    </source>
</reference>
<name>A0A8J2XRU3_9BACT</name>
<dbReference type="EMBL" id="BMJC01000003">
    <property type="protein sequence ID" value="GGB04283.1"/>
    <property type="molecule type" value="Genomic_DNA"/>
</dbReference>
<dbReference type="RefSeq" id="WP_188932950.1">
    <property type="nucleotide sequence ID" value="NZ_BMJC01000003.1"/>
</dbReference>
<evidence type="ECO:0000313" key="1">
    <source>
        <dbReference type="EMBL" id="GGB04283.1"/>
    </source>
</evidence>
<protein>
    <submittedName>
        <fullName evidence="1">Uncharacterized protein</fullName>
    </submittedName>
</protein>